<dbReference type="STRING" id="307507.A0A2V0NWZ5"/>
<comment type="caution">
    <text evidence="6">The sequence shown here is derived from an EMBL/GenBank/DDBJ whole genome shotgun (WGS) entry which is preliminary data.</text>
</comment>
<evidence type="ECO:0000313" key="7">
    <source>
        <dbReference type="Proteomes" id="UP000247498"/>
    </source>
</evidence>
<dbReference type="EMBL" id="BDRX01000029">
    <property type="protein sequence ID" value="GBF92146.1"/>
    <property type="molecule type" value="Genomic_DNA"/>
</dbReference>
<dbReference type="PANTHER" id="PTHR13000:SF0">
    <property type="entry name" value="NUCLEOPORIN P54"/>
    <property type="match status" value="1"/>
</dbReference>
<dbReference type="GO" id="GO:0036228">
    <property type="term" value="P:protein localization to nuclear inner membrane"/>
    <property type="evidence" value="ECO:0007669"/>
    <property type="project" value="TreeGrafter"/>
</dbReference>
<dbReference type="OrthoDB" id="6162375at2759"/>
<feature type="domain" description="Nucleoporin Nup54 alpha-helical" evidence="5">
    <location>
        <begin position="260"/>
        <end position="362"/>
    </location>
</feature>
<evidence type="ECO:0000259" key="5">
    <source>
        <dbReference type="Pfam" id="PF13874"/>
    </source>
</evidence>
<evidence type="ECO:0000256" key="2">
    <source>
        <dbReference type="ARBA" id="ARBA00022448"/>
    </source>
</evidence>
<keyword evidence="2" id="KW-0813">Transport</keyword>
<evidence type="ECO:0000256" key="3">
    <source>
        <dbReference type="ARBA" id="ARBA00023242"/>
    </source>
</evidence>
<comment type="subcellular location">
    <subcellularLocation>
        <location evidence="1">Nucleus</location>
    </subcellularLocation>
</comment>
<dbReference type="InParanoid" id="A0A2V0NWZ5"/>
<dbReference type="FunCoup" id="A0A2V0NWZ5">
    <property type="interactions" value="422"/>
</dbReference>
<proteinExistence type="predicted"/>
<dbReference type="InterPro" id="IPR024864">
    <property type="entry name" value="Nup54/Nup57/Nup44"/>
</dbReference>
<protein>
    <submittedName>
        <fullName evidence="6">Nuclear pore complex</fullName>
    </submittedName>
</protein>
<evidence type="ECO:0000256" key="1">
    <source>
        <dbReference type="ARBA" id="ARBA00004123"/>
    </source>
</evidence>
<organism evidence="6 7">
    <name type="scientific">Raphidocelis subcapitata</name>
    <dbReference type="NCBI Taxonomy" id="307507"/>
    <lineage>
        <taxon>Eukaryota</taxon>
        <taxon>Viridiplantae</taxon>
        <taxon>Chlorophyta</taxon>
        <taxon>core chlorophytes</taxon>
        <taxon>Chlorophyceae</taxon>
        <taxon>CS clade</taxon>
        <taxon>Sphaeropleales</taxon>
        <taxon>Selenastraceae</taxon>
        <taxon>Raphidocelis</taxon>
    </lineage>
</organism>
<keyword evidence="4" id="KW-0175">Coiled coil</keyword>
<dbReference type="PANTHER" id="PTHR13000">
    <property type="entry name" value="NUCLEOPORIN P54"/>
    <property type="match status" value="1"/>
</dbReference>
<dbReference type="AlphaFoldDB" id="A0A2V0NWZ5"/>
<evidence type="ECO:0000313" key="6">
    <source>
        <dbReference type="EMBL" id="GBF92146.1"/>
    </source>
</evidence>
<dbReference type="GO" id="GO:0017056">
    <property type="term" value="F:structural constituent of nuclear pore"/>
    <property type="evidence" value="ECO:0007669"/>
    <property type="project" value="TreeGrafter"/>
</dbReference>
<evidence type="ECO:0000256" key="4">
    <source>
        <dbReference type="SAM" id="Coils"/>
    </source>
</evidence>
<accession>A0A2V0NWZ5</accession>
<sequence length="492" mass="47248">MAFSFGQAPGAAFGAPSSTPAFGAPASSGGFSFGGGAAPASSAGFGFGGGAAPAFGAAPASSGGFGFGGAAAPASSGGFGFGGGAAPAFGAAPASSGGFGFGGAAAPASSGGFGFGGGATPAFGAAPASSGGFSFGGGSAATGSLFGAASAPTGSPFGGSLFGAAPPATGSALTLAPASGAASSIFGAAAALAPGASAPAAAPFAPVALAGAGAVAAGPAAASDPARELQEIANCYTPGHSSYKFSHLFLSVVRPEQRVRPAGVDELSWKQAIKEAGGENNPDGLWPVQANGFGDLLKRAQAQGAAIEENRQRLSELRDLAHKLSRRQESEIRGRIQALQARHVELSQRLLGVARCVDGLEGRLAMYMGARGDVSRGREGAIAATLDAAEGELSLAAAGSLQRRADVVAAAVRLRASGGAAPGAAGPGAGGAQALDDASMSALYVVLQDHADALARLQEVLRRDVLDVEVMKGGPRDQTAPAGLGIAVLEAA</sequence>
<reference evidence="6 7" key="1">
    <citation type="journal article" date="2018" name="Sci. Rep.">
        <title>Raphidocelis subcapitata (=Pseudokirchneriella subcapitata) provides an insight into genome evolution and environmental adaptations in the Sphaeropleales.</title>
        <authorList>
            <person name="Suzuki S."/>
            <person name="Yamaguchi H."/>
            <person name="Nakajima N."/>
            <person name="Kawachi M."/>
        </authorList>
    </citation>
    <scope>NUCLEOTIDE SEQUENCE [LARGE SCALE GENOMIC DNA]</scope>
    <source>
        <strain evidence="6 7">NIES-35</strain>
    </source>
</reference>
<dbReference type="Proteomes" id="UP000247498">
    <property type="component" value="Unassembled WGS sequence"/>
</dbReference>
<keyword evidence="3" id="KW-0539">Nucleus</keyword>
<dbReference type="GO" id="GO:0006999">
    <property type="term" value="P:nuclear pore organization"/>
    <property type="evidence" value="ECO:0007669"/>
    <property type="project" value="TreeGrafter"/>
</dbReference>
<gene>
    <name evidence="6" type="ORF">Rsub_04493</name>
</gene>
<dbReference type="GO" id="GO:0044613">
    <property type="term" value="C:nuclear pore central transport channel"/>
    <property type="evidence" value="ECO:0007669"/>
    <property type="project" value="TreeGrafter"/>
</dbReference>
<keyword evidence="7" id="KW-1185">Reference proteome</keyword>
<feature type="coiled-coil region" evidence="4">
    <location>
        <begin position="297"/>
        <end position="327"/>
    </location>
</feature>
<dbReference type="Pfam" id="PF13874">
    <property type="entry name" value="Nup54"/>
    <property type="match status" value="1"/>
</dbReference>
<dbReference type="InterPro" id="IPR025712">
    <property type="entry name" value="Nup54_alpha-helical_dom"/>
</dbReference>
<name>A0A2V0NWZ5_9CHLO</name>
<dbReference type="GO" id="GO:0006607">
    <property type="term" value="P:NLS-bearing protein import into nucleus"/>
    <property type="evidence" value="ECO:0007669"/>
    <property type="project" value="TreeGrafter"/>
</dbReference>